<reference evidence="4 5" key="1">
    <citation type="submission" date="2014-11" db="EMBL/GenBank/DDBJ databases">
        <title>Comparative genomic analysis of Cryptosporidium hominis reveals occurrence of genetic recombination in virulent subtypes.</title>
        <authorList>
            <person name="Guo Y."/>
            <person name="Tang K."/>
            <person name="Frace M."/>
            <person name="Li N."/>
            <person name="Roellig D.M."/>
            <person name="Sammons S."/>
            <person name="Knipe K."/>
            <person name="Rowe L."/>
            <person name="Feng Y."/>
            <person name="Xiao L."/>
        </authorList>
    </citation>
    <scope>NUCLEOTIDE SEQUENCE [LARGE SCALE GENOMIC DNA]</scope>
    <source>
        <strain evidence="4">30976</strain>
    </source>
</reference>
<evidence type="ECO:0000256" key="2">
    <source>
        <dbReference type="SAM" id="SignalP"/>
    </source>
</evidence>
<keyword evidence="1" id="KW-1133">Transmembrane helix</keyword>
<name>A0A0S4TIX4_CRYHO</name>
<dbReference type="AlphaFoldDB" id="A0A0S4TIX4"/>
<evidence type="ECO:0000313" key="4">
    <source>
        <dbReference type="EMBL" id="PPS93913.1"/>
    </source>
</evidence>
<dbReference type="Proteomes" id="UP001429100">
    <property type="component" value="Unassembled WGS sequence"/>
</dbReference>
<keyword evidence="1" id="KW-0472">Membrane</keyword>
<keyword evidence="1" id="KW-0812">Transmembrane</keyword>
<dbReference type="EMBL" id="LN877953">
    <property type="protein sequence ID" value="CUV07342.1"/>
    <property type="molecule type" value="Genomic_DNA"/>
</dbReference>
<evidence type="ECO:0000313" key="3">
    <source>
        <dbReference type="EMBL" id="CUV07342.1"/>
    </source>
</evidence>
<proteinExistence type="predicted"/>
<reference evidence="4 5" key="3">
    <citation type="submission" date="2017-10" db="EMBL/GenBank/DDBJ databases">
        <title>Consistent, comparative and evidence-based genome annotation and re-annotation for the closely-related species, Cryptosporidium parvum, C. hominis and C. tyzzeri.</title>
        <authorList>
            <person name="Baptista R.P."/>
            <person name="Li Y."/>
            <person name="Sateriale A."/>
            <person name="Striepen B."/>
            <person name="Kissinger J.C."/>
        </authorList>
    </citation>
    <scope>NUCLEOTIDE SEQUENCE [LARGE SCALE GENOMIC DNA]</scope>
    <source>
        <strain evidence="4">30976</strain>
    </source>
</reference>
<organism evidence="3">
    <name type="scientific">Cryptosporidium hominis</name>
    <dbReference type="NCBI Taxonomy" id="237895"/>
    <lineage>
        <taxon>Eukaryota</taxon>
        <taxon>Sar</taxon>
        <taxon>Alveolata</taxon>
        <taxon>Apicomplexa</taxon>
        <taxon>Conoidasida</taxon>
        <taxon>Coccidia</taxon>
        <taxon>Eucoccidiorida</taxon>
        <taxon>Eimeriorina</taxon>
        <taxon>Cryptosporidiidae</taxon>
        <taxon>Cryptosporidium</taxon>
    </lineage>
</organism>
<feature type="signal peptide" evidence="2">
    <location>
        <begin position="1"/>
        <end position="20"/>
    </location>
</feature>
<evidence type="ECO:0000256" key="1">
    <source>
        <dbReference type="SAM" id="Phobius"/>
    </source>
</evidence>
<dbReference type="EMBL" id="JTAI01000005">
    <property type="protein sequence ID" value="PPS93913.1"/>
    <property type="molecule type" value="Genomic_DNA"/>
</dbReference>
<dbReference type="VEuPathDB" id="CryptoDB:GY17_00003073"/>
<protein>
    <submittedName>
        <fullName evidence="3">Uncharacterized protein</fullName>
    </submittedName>
</protein>
<dbReference type="VEuPathDB" id="CryptoDB:CHUDEA7_3560"/>
<accession>A0A0S4TIX4</accession>
<feature type="transmembrane region" description="Helical" evidence="1">
    <location>
        <begin position="93"/>
        <end position="115"/>
    </location>
</feature>
<feature type="transmembrane region" description="Helical" evidence="1">
    <location>
        <begin position="127"/>
        <end position="147"/>
    </location>
</feature>
<gene>
    <name evidence="3" type="ORF">CHUDEA7_3560</name>
    <name evidence="4" type="ORF">GY17_00003073</name>
</gene>
<dbReference type="VEuPathDB" id="CryptoDB:Chro.70396"/>
<feature type="chain" id="PRO_5006627804" evidence="2">
    <location>
        <begin position="21"/>
        <end position="198"/>
    </location>
</feature>
<reference evidence="3" key="2">
    <citation type="submission" date="2015-08" db="EMBL/GenBank/DDBJ databases">
        <authorList>
            <person name="Babu N.S."/>
            <person name="Beckwith C.J."/>
            <person name="Beseler K.G."/>
            <person name="Brison A."/>
            <person name="Carone J.V."/>
            <person name="Caskin T.P."/>
            <person name="Diamond M."/>
            <person name="Durham M.E."/>
            <person name="Foxe J.M."/>
            <person name="Go M."/>
            <person name="Henderson B.A."/>
            <person name="Jones I.B."/>
            <person name="McGettigan J.A."/>
            <person name="Micheletti S.J."/>
            <person name="Nasrallah M.E."/>
            <person name="Ortiz D."/>
            <person name="Piller C.R."/>
            <person name="Privatt S.R."/>
            <person name="Schneider S.L."/>
            <person name="Sharp S."/>
            <person name="Smith T.C."/>
            <person name="Stanton J.D."/>
            <person name="Ullery H.E."/>
            <person name="Wilson R.J."/>
            <person name="Serrano M.G."/>
            <person name="Buck G."/>
            <person name="Lee V."/>
            <person name="Wang Y."/>
            <person name="Carvalho R."/>
            <person name="Voegtly L."/>
            <person name="Shi R."/>
            <person name="Duckworth R."/>
            <person name="Johnson A."/>
            <person name="Loviza R."/>
            <person name="Walstead R."/>
            <person name="Shah Z."/>
            <person name="Kiflezghi M."/>
            <person name="Wade K."/>
            <person name="Ball S.L."/>
            <person name="Bradley K.W."/>
            <person name="Asai D.J."/>
            <person name="Bowman C.A."/>
            <person name="Russell D.A."/>
            <person name="Pope W.H."/>
            <person name="Jacobs-Sera D."/>
            <person name="Hendrix R.W."/>
            <person name="Hatfull G.F."/>
        </authorList>
    </citation>
    <scope>NUCLEOTIDE SEQUENCE [LARGE SCALE GENOMIC DNA]</scope>
</reference>
<keyword evidence="2" id="KW-0732">Signal</keyword>
<dbReference type="Proteomes" id="UP000199752">
    <property type="component" value="Chromosome 7"/>
</dbReference>
<keyword evidence="5" id="KW-1185">Reference proteome</keyword>
<evidence type="ECO:0000313" key="5">
    <source>
        <dbReference type="Proteomes" id="UP001429100"/>
    </source>
</evidence>
<sequence length="198" mass="23016">MKISFRWILLSLIVAMDIYCQSLLIGCQIENNVFNYNSSNYLLGASGNIKDCIPNHPYMRSFFQINIIKNSLDLESFGRSLYVSFESSNEIRYLLMVSAGMFAVAERILLTFFILRIIIRLFVTPIIKTLSTVLIIIVILRVMFAIYNLSESYRLYDTTVVLWNSLQSLFFLIDNKIYNYGDYLLQYFGMSTNQTLAF</sequence>